<dbReference type="EMBL" id="PHWZ01000029">
    <property type="protein sequence ID" value="TEY82459.1"/>
    <property type="molecule type" value="Genomic_DNA"/>
</dbReference>
<gene>
    <name evidence="1" type="ORF">BOTCAL_0029g00480</name>
</gene>
<comment type="caution">
    <text evidence="1">The sequence shown here is derived from an EMBL/GenBank/DDBJ whole genome shotgun (WGS) entry which is preliminary data.</text>
</comment>
<name>A0A4Y8DDT7_9HELO</name>
<organism evidence="1 2">
    <name type="scientific">Botryotinia calthae</name>
    <dbReference type="NCBI Taxonomy" id="38488"/>
    <lineage>
        <taxon>Eukaryota</taxon>
        <taxon>Fungi</taxon>
        <taxon>Dikarya</taxon>
        <taxon>Ascomycota</taxon>
        <taxon>Pezizomycotina</taxon>
        <taxon>Leotiomycetes</taxon>
        <taxon>Helotiales</taxon>
        <taxon>Sclerotiniaceae</taxon>
        <taxon>Botryotinia</taxon>
    </lineage>
</organism>
<proteinExistence type="predicted"/>
<accession>A0A4Y8DDT7</accession>
<protein>
    <submittedName>
        <fullName evidence="1">Uncharacterized protein</fullName>
    </submittedName>
</protein>
<sequence>MFNAITGTQLAGRNYVASGPTGIRNLEGIVNLKTLRSAREPIGYTAASGALCGNVGELPAGGFERVAEQAVELSVVPVPIAYSNDYLMGVVSGRDEG</sequence>
<reference evidence="1 2" key="1">
    <citation type="submission" date="2017-11" db="EMBL/GenBank/DDBJ databases">
        <title>Comparative genomics of Botrytis spp.</title>
        <authorList>
            <person name="Valero-Jimenez C.A."/>
            <person name="Tapia P."/>
            <person name="Veloso J."/>
            <person name="Silva-Moreno E."/>
            <person name="Staats M."/>
            <person name="Valdes J.H."/>
            <person name="Van Kan J.A.L."/>
        </authorList>
    </citation>
    <scope>NUCLEOTIDE SEQUENCE [LARGE SCALE GENOMIC DNA]</scope>
    <source>
        <strain evidence="1 2">MUCL2830</strain>
    </source>
</reference>
<evidence type="ECO:0000313" key="2">
    <source>
        <dbReference type="Proteomes" id="UP000297299"/>
    </source>
</evidence>
<dbReference type="AlphaFoldDB" id="A0A4Y8DDT7"/>
<dbReference type="Proteomes" id="UP000297299">
    <property type="component" value="Unassembled WGS sequence"/>
</dbReference>
<keyword evidence="2" id="KW-1185">Reference proteome</keyword>
<evidence type="ECO:0000313" key="1">
    <source>
        <dbReference type="EMBL" id="TEY82459.1"/>
    </source>
</evidence>